<protein>
    <recommendedName>
        <fullName evidence="1">N-acetyltransferase domain-containing protein</fullName>
    </recommendedName>
</protein>
<dbReference type="PANTHER" id="PTHR20958:SF10">
    <property type="entry name" value="GH05617P-RELATED"/>
    <property type="match status" value="1"/>
</dbReference>
<dbReference type="KEGG" id="scac:106092048"/>
<name>A0A1I8P225_STOCA</name>
<reference evidence="2" key="1">
    <citation type="submission" date="2020-05" db="UniProtKB">
        <authorList>
            <consortium name="EnsemblMetazoa"/>
        </authorList>
    </citation>
    <scope>IDENTIFICATION</scope>
    <source>
        <strain evidence="2">USDA</strain>
    </source>
</reference>
<dbReference type="Pfam" id="PF08445">
    <property type="entry name" value="FR47"/>
    <property type="match status" value="1"/>
</dbReference>
<dbReference type="PANTHER" id="PTHR20958">
    <property type="entry name" value="GLYCINE N-ACYLTRANSFERASE-LIKE PROTEIN"/>
    <property type="match status" value="1"/>
</dbReference>
<sequence>MKQLQILKNIEDLKLLRDLYKKESLATRHGYYTLTNFINWFELNPHLDFVKVYVVSSTWRESGFYIIEDQYQLFINCVVYNEEEITMGINSMDWKRAYKITALPAILMDIVEKTLQGLPVKYRHTTLWTYEQDREAIQLNTTQCPEGFEVRPLSVSDAATVNNLWYSRQDGSLDFLESVITYNISLGVYRKDTNELIAWCTRCPCGFLGTLHVREEHRRHGLASLLINEFSQRLAKEGECVRVMINEMNRTSMNLFTKFGFRLHEKVFILFCEPRNI</sequence>
<feature type="domain" description="N-acetyltransferase" evidence="1">
    <location>
        <begin position="148"/>
        <end position="277"/>
    </location>
</feature>
<evidence type="ECO:0000313" key="3">
    <source>
        <dbReference type="Proteomes" id="UP000095300"/>
    </source>
</evidence>
<dbReference type="Proteomes" id="UP000095300">
    <property type="component" value="Unassembled WGS sequence"/>
</dbReference>
<dbReference type="InterPro" id="IPR013653">
    <property type="entry name" value="GCN5-like_dom"/>
</dbReference>
<dbReference type="CDD" id="cd04301">
    <property type="entry name" value="NAT_SF"/>
    <property type="match status" value="1"/>
</dbReference>
<dbReference type="GO" id="GO:0016747">
    <property type="term" value="F:acyltransferase activity, transferring groups other than amino-acyl groups"/>
    <property type="evidence" value="ECO:0007669"/>
    <property type="project" value="InterPro"/>
</dbReference>
<dbReference type="VEuPathDB" id="VectorBase:SCAU004132"/>
<dbReference type="InterPro" id="IPR016181">
    <property type="entry name" value="Acyl_CoA_acyltransferase"/>
</dbReference>
<evidence type="ECO:0000259" key="1">
    <source>
        <dbReference type="PROSITE" id="PS51186"/>
    </source>
</evidence>
<keyword evidence="3" id="KW-1185">Reference proteome</keyword>
<evidence type="ECO:0000313" key="2">
    <source>
        <dbReference type="EnsemblMetazoa" id="SCAU004132-PA"/>
    </source>
</evidence>
<proteinExistence type="predicted"/>
<dbReference type="Gene3D" id="3.40.630.30">
    <property type="match status" value="2"/>
</dbReference>
<dbReference type="EnsemblMetazoa" id="SCAU004132-RA">
    <property type="protein sequence ID" value="SCAU004132-PA"/>
    <property type="gene ID" value="SCAU004132"/>
</dbReference>
<dbReference type="InterPro" id="IPR053225">
    <property type="entry name" value="Acyl-CoA_N-acyltransferase"/>
</dbReference>
<organism evidence="2 3">
    <name type="scientific">Stomoxys calcitrans</name>
    <name type="common">Stable fly</name>
    <name type="synonym">Conops calcitrans</name>
    <dbReference type="NCBI Taxonomy" id="35570"/>
    <lineage>
        <taxon>Eukaryota</taxon>
        <taxon>Metazoa</taxon>
        <taxon>Ecdysozoa</taxon>
        <taxon>Arthropoda</taxon>
        <taxon>Hexapoda</taxon>
        <taxon>Insecta</taxon>
        <taxon>Pterygota</taxon>
        <taxon>Neoptera</taxon>
        <taxon>Endopterygota</taxon>
        <taxon>Diptera</taxon>
        <taxon>Brachycera</taxon>
        <taxon>Muscomorpha</taxon>
        <taxon>Muscoidea</taxon>
        <taxon>Muscidae</taxon>
        <taxon>Stomoxys</taxon>
    </lineage>
</organism>
<dbReference type="InterPro" id="IPR000182">
    <property type="entry name" value="GNAT_dom"/>
</dbReference>
<gene>
    <name evidence="2" type="primary">106092048</name>
</gene>
<dbReference type="OrthoDB" id="61870at2759"/>
<dbReference type="SUPFAM" id="SSF55729">
    <property type="entry name" value="Acyl-CoA N-acyltransferases (Nat)"/>
    <property type="match status" value="1"/>
</dbReference>
<dbReference type="AlphaFoldDB" id="A0A1I8P225"/>
<accession>A0A1I8P225</accession>
<dbReference type="PROSITE" id="PS51186">
    <property type="entry name" value="GNAT"/>
    <property type="match status" value="1"/>
</dbReference>